<dbReference type="GO" id="GO:0000127">
    <property type="term" value="C:transcription factor TFIIIC complex"/>
    <property type="evidence" value="ECO:0007669"/>
    <property type="project" value="InterPro"/>
</dbReference>
<keyword evidence="3" id="KW-0804">Transcription</keyword>
<feature type="domain" description="Transcription factor IIIC subunit Tfc1/Sfc1 triple barrel" evidence="7">
    <location>
        <begin position="39"/>
        <end position="156"/>
    </location>
</feature>
<feature type="domain" description="Transcription factor IIIC subunit 5 HTH" evidence="6">
    <location>
        <begin position="239"/>
        <end position="395"/>
    </location>
</feature>
<name>A0A9P7UYU9_9AGAR</name>
<evidence type="ECO:0000256" key="5">
    <source>
        <dbReference type="SAM" id="MobiDB-lite"/>
    </source>
</evidence>
<keyword evidence="2" id="KW-0238">DNA-binding</keyword>
<dbReference type="EMBL" id="CM032182">
    <property type="protein sequence ID" value="KAG7097162.1"/>
    <property type="molecule type" value="Genomic_DNA"/>
</dbReference>
<feature type="region of interest" description="Disordered" evidence="5">
    <location>
        <begin position="1"/>
        <end position="28"/>
    </location>
</feature>
<comment type="subcellular location">
    <subcellularLocation>
        <location evidence="1">Nucleus</location>
    </subcellularLocation>
</comment>
<accession>A0A9P7UYU9</accession>
<dbReference type="RefSeq" id="XP_043013632.1">
    <property type="nucleotide sequence ID" value="XM_043149030.1"/>
</dbReference>
<dbReference type="Pfam" id="PF17682">
    <property type="entry name" value="Tau95_N"/>
    <property type="match status" value="1"/>
</dbReference>
<dbReference type="InterPro" id="IPR040454">
    <property type="entry name" value="TF_IIIC_Tfc1/Sfc1"/>
</dbReference>
<dbReference type="Pfam" id="PF09734">
    <property type="entry name" value="Tau95"/>
    <property type="match status" value="1"/>
</dbReference>
<dbReference type="OrthoDB" id="5598268at2759"/>
<evidence type="ECO:0000256" key="4">
    <source>
        <dbReference type="ARBA" id="ARBA00023242"/>
    </source>
</evidence>
<keyword evidence="4" id="KW-0539">Nucleus</keyword>
<protein>
    <recommendedName>
        <fullName evidence="10">RNA polymerase III transcription factor IIIC subunit-domain-containing protein</fullName>
    </recommendedName>
</protein>
<evidence type="ECO:0000259" key="7">
    <source>
        <dbReference type="Pfam" id="PF17682"/>
    </source>
</evidence>
<proteinExistence type="predicted"/>
<evidence type="ECO:0000256" key="2">
    <source>
        <dbReference type="ARBA" id="ARBA00023125"/>
    </source>
</evidence>
<evidence type="ECO:0000313" key="8">
    <source>
        <dbReference type="EMBL" id="KAG7097162.1"/>
    </source>
</evidence>
<reference evidence="8" key="1">
    <citation type="journal article" date="2021" name="Genome Biol. Evol.">
        <title>The assembled and annotated genome of the fairy-ring fungus Marasmius oreades.</title>
        <authorList>
            <person name="Hiltunen M."/>
            <person name="Ament-Velasquez S.L."/>
            <person name="Johannesson H."/>
        </authorList>
    </citation>
    <scope>NUCLEOTIDE SEQUENCE</scope>
    <source>
        <strain evidence="8">03SP1</strain>
    </source>
</reference>
<dbReference type="GO" id="GO:0005634">
    <property type="term" value="C:nucleus"/>
    <property type="evidence" value="ECO:0007669"/>
    <property type="project" value="UniProtKB-SubCell"/>
</dbReference>
<dbReference type="PANTHER" id="PTHR13230">
    <property type="entry name" value="GENERAL TRANSCRIPTION FACTOR IIIC, POLYPEPTIDE 5"/>
    <property type="match status" value="1"/>
</dbReference>
<dbReference type="AlphaFoldDB" id="A0A9P7UYU9"/>
<dbReference type="GO" id="GO:0001002">
    <property type="term" value="F:RNA polymerase III type 1 promoter sequence-specific DNA binding"/>
    <property type="evidence" value="ECO:0007669"/>
    <property type="project" value="TreeGrafter"/>
</dbReference>
<dbReference type="GO" id="GO:0001003">
    <property type="term" value="F:RNA polymerase III type 2 promoter sequence-specific DNA binding"/>
    <property type="evidence" value="ECO:0007669"/>
    <property type="project" value="TreeGrafter"/>
</dbReference>
<evidence type="ECO:0000256" key="3">
    <source>
        <dbReference type="ARBA" id="ARBA00023163"/>
    </source>
</evidence>
<sequence>MDFQPVASTSTSIFHFPVSDPDSDPRAAPQVPLPSASFYSIEYPGYVKHASVPTAIQNLGGASSLEAAFRRGASKAETLVELKLKPDNPFAHPVPGEVVNNNCIILKVTKKKRRIHRLEEENENQSRNGELGEYRVEPVGVLGKTIRFRSMVDYQFQPQANDPVTELRRAMEKVDVEGICSYRASTEKEDYIVQGEATGLPAGQDFPMNVDPQLMPEEERISAAHNIISSPTLKSNLRLFPPPLFSRQTIAQGYNYKANPASMVSVTLDEENGEEKKRLINRMRWKGYGPAAIAYHDRTVPDQPPQNVVDARNQVDANIVKKIEFLFKDRPIWTRMSLFNQITPAMAREVHNSKIILPLVCYVFQDGPWRDTLVRFSYDPRRDPEARFYQRLYFRNANHPISRPSVMTRRQERAAGNTLDLTDSDERREVTIFGGFSLSFTLHVYRLSHMFDGQTLTKETAAFQLCDITNPMLKEMIESTEDLRETCDERDGWYSTHAYERIKLVLRLKFFSLLEGRVATDEECQEALTASESSTTKTTTPFGLVKQRVGKHNMAKGALRPEDAAAFRLRATLEREKKMARQ</sequence>
<comment type="caution">
    <text evidence="8">The sequence shown here is derived from an EMBL/GenBank/DDBJ whole genome shotgun (WGS) entry which is preliminary data.</text>
</comment>
<dbReference type="KEGG" id="more:E1B28_004539"/>
<gene>
    <name evidence="8" type="ORF">E1B28_004539</name>
</gene>
<evidence type="ECO:0000313" key="9">
    <source>
        <dbReference type="Proteomes" id="UP001049176"/>
    </source>
</evidence>
<dbReference type="InterPro" id="IPR042536">
    <property type="entry name" value="TFIIIC_tauA_Sfc1"/>
</dbReference>
<evidence type="ECO:0008006" key="10">
    <source>
        <dbReference type="Google" id="ProtNLM"/>
    </source>
</evidence>
<feature type="compositionally biased region" description="Polar residues" evidence="5">
    <location>
        <begin position="1"/>
        <end position="13"/>
    </location>
</feature>
<dbReference type="GeneID" id="66073615"/>
<dbReference type="PANTHER" id="PTHR13230:SF5">
    <property type="entry name" value="GENERAL TRANSCRIPTION FACTOR 3C POLYPEPTIDE 5"/>
    <property type="match status" value="1"/>
</dbReference>
<dbReference type="InterPro" id="IPR019136">
    <property type="entry name" value="TF_IIIC_su-5_HTH"/>
</dbReference>
<evidence type="ECO:0000256" key="1">
    <source>
        <dbReference type="ARBA" id="ARBA00004123"/>
    </source>
</evidence>
<dbReference type="Gene3D" id="3.30.200.160">
    <property type="entry name" value="TFIIIC, subcomplex tauA, subunit Sfc1, barrel domain"/>
    <property type="match status" value="1"/>
</dbReference>
<keyword evidence="9" id="KW-1185">Reference proteome</keyword>
<dbReference type="GO" id="GO:0006384">
    <property type="term" value="P:transcription initiation at RNA polymerase III promoter"/>
    <property type="evidence" value="ECO:0007669"/>
    <property type="project" value="InterPro"/>
</dbReference>
<dbReference type="Proteomes" id="UP001049176">
    <property type="component" value="Chromosome 2"/>
</dbReference>
<organism evidence="8 9">
    <name type="scientific">Marasmius oreades</name>
    <name type="common">fairy-ring Marasmius</name>
    <dbReference type="NCBI Taxonomy" id="181124"/>
    <lineage>
        <taxon>Eukaryota</taxon>
        <taxon>Fungi</taxon>
        <taxon>Dikarya</taxon>
        <taxon>Basidiomycota</taxon>
        <taxon>Agaricomycotina</taxon>
        <taxon>Agaricomycetes</taxon>
        <taxon>Agaricomycetidae</taxon>
        <taxon>Agaricales</taxon>
        <taxon>Marasmiineae</taxon>
        <taxon>Marasmiaceae</taxon>
        <taxon>Marasmius</taxon>
    </lineage>
</organism>
<dbReference type="InterPro" id="IPR041499">
    <property type="entry name" value="Tfc1/Sfc1_N"/>
</dbReference>
<evidence type="ECO:0000259" key="6">
    <source>
        <dbReference type="Pfam" id="PF09734"/>
    </source>
</evidence>